<organism evidence="1 2">
    <name type="scientific">Planktosalinus lacus</name>
    <dbReference type="NCBI Taxonomy" id="1526573"/>
    <lineage>
        <taxon>Bacteria</taxon>
        <taxon>Pseudomonadati</taxon>
        <taxon>Bacteroidota</taxon>
        <taxon>Flavobacteriia</taxon>
        <taxon>Flavobacteriales</taxon>
        <taxon>Flavobacteriaceae</taxon>
        <taxon>Planktosalinus</taxon>
    </lineage>
</organism>
<dbReference type="EMBL" id="BMGK01000002">
    <property type="protein sequence ID" value="GGD83741.1"/>
    <property type="molecule type" value="Genomic_DNA"/>
</dbReference>
<dbReference type="PANTHER" id="PTHR31270">
    <property type="entry name" value="GLUTAMINYL-PEPTIDE CYCLOTRANSFERASE"/>
    <property type="match status" value="1"/>
</dbReference>
<protein>
    <submittedName>
        <fullName evidence="1">Glutamine cyclotransferase</fullName>
    </submittedName>
</protein>
<dbReference type="Proteomes" id="UP000652231">
    <property type="component" value="Unassembled WGS sequence"/>
</dbReference>
<dbReference type="Pfam" id="PF05096">
    <property type="entry name" value="Glu_cyclase_2"/>
    <property type="match status" value="1"/>
</dbReference>
<dbReference type="AlphaFoldDB" id="A0A8J2V886"/>
<dbReference type="PANTHER" id="PTHR31270:SF1">
    <property type="entry name" value="GLUTAMINYL-PEPTIDE CYCLOTRANSFERASE"/>
    <property type="match status" value="1"/>
</dbReference>
<reference evidence="1" key="1">
    <citation type="journal article" date="2014" name="Int. J. Syst. Evol. Microbiol.">
        <title>Complete genome sequence of Corynebacterium casei LMG S-19264T (=DSM 44701T), isolated from a smear-ripened cheese.</title>
        <authorList>
            <consortium name="US DOE Joint Genome Institute (JGI-PGF)"/>
            <person name="Walter F."/>
            <person name="Albersmeier A."/>
            <person name="Kalinowski J."/>
            <person name="Ruckert C."/>
        </authorList>
    </citation>
    <scope>NUCLEOTIDE SEQUENCE</scope>
    <source>
        <strain evidence="1">CGMCC 1.12924</strain>
    </source>
</reference>
<sequence>MYANYYNSLINTQMKFYVAFFFFLTLLFFSCGSQSETKNFTIVVENAKPSFSNNQIISVTVKNPNQKEIDSITYFIDQNQMGKTIENTSFSIPLENQKLGNRRLQATVYFNNNTETATKDLYVLASEKPKLYSYKILNEYPHDMEAYTQGLEFHDDTLYEGTGQYGNSSLRKTNYKTGEVLQNIPLESNYFGEGITILDNKIYQLTWRENVGFIYNLKTLEKTGSFIYSKSEEGWGLCNDGNTIYKSDGTEKIWTLNKENLTEESYIEIYTNTSRIKSVNELEWVDGKIYANIFQKNAIAIINPLNGAVEGVIDLGGLQARVTQHRFLDVLNGIAYKGEPNKLFVTGKNWDKLFEIEIIEKQ</sequence>
<name>A0A8J2V886_9FLAO</name>
<evidence type="ECO:0000313" key="2">
    <source>
        <dbReference type="Proteomes" id="UP000652231"/>
    </source>
</evidence>
<accession>A0A8J2V886</accession>
<reference evidence="1" key="2">
    <citation type="submission" date="2020-09" db="EMBL/GenBank/DDBJ databases">
        <authorList>
            <person name="Sun Q."/>
            <person name="Zhou Y."/>
        </authorList>
    </citation>
    <scope>NUCLEOTIDE SEQUENCE</scope>
    <source>
        <strain evidence="1">CGMCC 1.12924</strain>
    </source>
</reference>
<proteinExistence type="predicted"/>
<gene>
    <name evidence="1" type="ORF">GCM10011312_04750</name>
</gene>
<comment type="caution">
    <text evidence="1">The sequence shown here is derived from an EMBL/GenBank/DDBJ whole genome shotgun (WGS) entry which is preliminary data.</text>
</comment>
<evidence type="ECO:0000313" key="1">
    <source>
        <dbReference type="EMBL" id="GGD83741.1"/>
    </source>
</evidence>
<dbReference type="InterPro" id="IPR011044">
    <property type="entry name" value="Quino_amine_DH_bsu"/>
</dbReference>
<dbReference type="SUPFAM" id="SSF50969">
    <property type="entry name" value="YVTN repeat-like/Quinoprotein amine dehydrogenase"/>
    <property type="match status" value="1"/>
</dbReference>
<dbReference type="InterPro" id="IPR007788">
    <property type="entry name" value="QCT"/>
</dbReference>
<dbReference type="GO" id="GO:0016603">
    <property type="term" value="F:glutaminyl-peptide cyclotransferase activity"/>
    <property type="evidence" value="ECO:0007669"/>
    <property type="project" value="InterPro"/>
</dbReference>
<keyword evidence="2" id="KW-1185">Reference proteome</keyword>